<sequence>MHVPCSVLTILLLEESTKGIIIVVYFFVKWPEQLVKLLYSVQIASQRHVFQAEPKHLVFDTVGLKTIQDISSLLFHISKIVSSL</sequence>
<organism evidence="1 2">
    <name type="scientific">Populus trichocarpa</name>
    <name type="common">Western balsam poplar</name>
    <name type="synonym">Populus balsamifera subsp. trichocarpa</name>
    <dbReference type="NCBI Taxonomy" id="3694"/>
    <lineage>
        <taxon>Eukaryota</taxon>
        <taxon>Viridiplantae</taxon>
        <taxon>Streptophyta</taxon>
        <taxon>Embryophyta</taxon>
        <taxon>Tracheophyta</taxon>
        <taxon>Spermatophyta</taxon>
        <taxon>Magnoliopsida</taxon>
        <taxon>eudicotyledons</taxon>
        <taxon>Gunneridae</taxon>
        <taxon>Pentapetalae</taxon>
        <taxon>rosids</taxon>
        <taxon>fabids</taxon>
        <taxon>Malpighiales</taxon>
        <taxon>Salicaceae</taxon>
        <taxon>Saliceae</taxon>
        <taxon>Populus</taxon>
    </lineage>
</organism>
<proteinExistence type="predicted"/>
<reference evidence="1 2" key="1">
    <citation type="journal article" date="2006" name="Science">
        <title>The genome of black cottonwood, Populus trichocarpa (Torr. &amp; Gray).</title>
        <authorList>
            <person name="Tuskan G.A."/>
            <person name="Difazio S."/>
            <person name="Jansson S."/>
            <person name="Bohlmann J."/>
            <person name="Grigoriev I."/>
            <person name="Hellsten U."/>
            <person name="Putnam N."/>
            <person name="Ralph S."/>
            <person name="Rombauts S."/>
            <person name="Salamov A."/>
            <person name="Schein J."/>
            <person name="Sterck L."/>
            <person name="Aerts A."/>
            <person name="Bhalerao R.R."/>
            <person name="Bhalerao R.P."/>
            <person name="Blaudez D."/>
            <person name="Boerjan W."/>
            <person name="Brun A."/>
            <person name="Brunner A."/>
            <person name="Busov V."/>
            <person name="Campbell M."/>
            <person name="Carlson J."/>
            <person name="Chalot M."/>
            <person name="Chapman J."/>
            <person name="Chen G.L."/>
            <person name="Cooper D."/>
            <person name="Coutinho P.M."/>
            <person name="Couturier J."/>
            <person name="Covert S."/>
            <person name="Cronk Q."/>
            <person name="Cunningham R."/>
            <person name="Davis J."/>
            <person name="Degroeve S."/>
            <person name="Dejardin A."/>
            <person name="Depamphilis C."/>
            <person name="Detter J."/>
            <person name="Dirks B."/>
            <person name="Dubchak I."/>
            <person name="Duplessis S."/>
            <person name="Ehlting J."/>
            <person name="Ellis B."/>
            <person name="Gendler K."/>
            <person name="Goodstein D."/>
            <person name="Gribskov M."/>
            <person name="Grimwood J."/>
            <person name="Groover A."/>
            <person name="Gunter L."/>
            <person name="Hamberger B."/>
            <person name="Heinze B."/>
            <person name="Helariutta Y."/>
            <person name="Henrissat B."/>
            <person name="Holligan D."/>
            <person name="Holt R."/>
            <person name="Huang W."/>
            <person name="Islam-Faridi N."/>
            <person name="Jones S."/>
            <person name="Jones-Rhoades M."/>
            <person name="Jorgensen R."/>
            <person name="Joshi C."/>
            <person name="Kangasjarvi J."/>
            <person name="Karlsson J."/>
            <person name="Kelleher C."/>
            <person name="Kirkpatrick R."/>
            <person name="Kirst M."/>
            <person name="Kohler A."/>
            <person name="Kalluri U."/>
            <person name="Larimer F."/>
            <person name="Leebens-Mack J."/>
            <person name="Leple J.C."/>
            <person name="Locascio P."/>
            <person name="Lou Y."/>
            <person name="Lucas S."/>
            <person name="Martin F."/>
            <person name="Montanini B."/>
            <person name="Napoli C."/>
            <person name="Nelson D.R."/>
            <person name="Nelson C."/>
            <person name="Nieminen K."/>
            <person name="Nilsson O."/>
            <person name="Pereda V."/>
            <person name="Peter G."/>
            <person name="Philippe R."/>
            <person name="Pilate G."/>
            <person name="Poliakov A."/>
            <person name="Razumovskaya J."/>
            <person name="Richardson P."/>
            <person name="Rinaldi C."/>
            <person name="Ritland K."/>
            <person name="Rouze P."/>
            <person name="Ryaboy D."/>
            <person name="Schmutz J."/>
            <person name="Schrader J."/>
            <person name="Segerman B."/>
            <person name="Shin H."/>
            <person name="Siddiqui A."/>
            <person name="Sterky F."/>
            <person name="Terry A."/>
            <person name="Tsai C.J."/>
            <person name="Uberbacher E."/>
            <person name="Unneberg P."/>
            <person name="Vahala J."/>
            <person name="Wall K."/>
            <person name="Wessler S."/>
            <person name="Yang G."/>
            <person name="Yin T."/>
            <person name="Douglas C."/>
            <person name="Marra M."/>
            <person name="Sandberg G."/>
            <person name="Van de Peer Y."/>
            <person name="Rokhsar D."/>
        </authorList>
    </citation>
    <scope>NUCLEOTIDE SEQUENCE [LARGE SCALE GENOMIC DNA]</scope>
    <source>
        <strain evidence="2">cv. Nisqually</strain>
    </source>
</reference>
<dbReference type="HOGENOM" id="CLU_2531702_0_0_1"/>
<accession>U5GMT4</accession>
<gene>
    <name evidence="1" type="ORF">POPTR_003G163900</name>
</gene>
<dbReference type="Proteomes" id="UP000006729">
    <property type="component" value="Chromosome 3"/>
</dbReference>
<keyword evidence="2" id="KW-1185">Reference proteome</keyword>
<dbReference type="AlphaFoldDB" id="U5GMT4"/>
<dbReference type="EMBL" id="CM009292">
    <property type="protein sequence ID" value="PNT45958.1"/>
    <property type="molecule type" value="Genomic_DNA"/>
</dbReference>
<protein>
    <submittedName>
        <fullName evidence="1">Uncharacterized protein</fullName>
    </submittedName>
</protein>
<evidence type="ECO:0000313" key="2">
    <source>
        <dbReference type="Proteomes" id="UP000006729"/>
    </source>
</evidence>
<name>U5GMT4_POPTR</name>
<dbReference type="InParanoid" id="U5GMT4"/>
<evidence type="ECO:0000313" key="1">
    <source>
        <dbReference type="EMBL" id="PNT45958.1"/>
    </source>
</evidence>